<evidence type="ECO:0000259" key="7">
    <source>
        <dbReference type="Pfam" id="PF07992"/>
    </source>
</evidence>
<evidence type="ECO:0000256" key="4">
    <source>
        <dbReference type="PIRSR" id="PIRSR000350-3"/>
    </source>
</evidence>
<keyword evidence="4" id="KW-0547">Nucleotide-binding</keyword>
<feature type="binding site" evidence="4">
    <location>
        <position position="304"/>
    </location>
    <ligand>
        <name>FAD</name>
        <dbReference type="ChEBI" id="CHEBI:57692"/>
    </ligand>
</feature>
<feature type="domain" description="FAD/NAD(P)-binding" evidence="7">
    <location>
        <begin position="5"/>
        <end position="321"/>
    </location>
</feature>
<dbReference type="InterPro" id="IPR036188">
    <property type="entry name" value="FAD/NAD-bd_sf"/>
</dbReference>
<feature type="domain" description="Pyridine nucleotide-disulphide oxidoreductase dimerisation" evidence="6">
    <location>
        <begin position="341"/>
        <end position="443"/>
    </location>
</feature>
<dbReference type="PRINTS" id="PR00368">
    <property type="entry name" value="FADPNR"/>
</dbReference>
<sequence>MTQRYDLMVVGAGMAGVAAANKCAAQGWRVAIVDSLPYGGTCALRGCDPKKILRRAAEVIDGARLMRGRGIDEAGLSINWADLMKHKHGFTDPVPTTMEDGLTGNGVDTLHGRARFTGTHRMEIDGVPVDADRFLIATGARPRLLDFDGHEHLVDSTDFLDLEALPPRILFVGGGFISFEFAHLAARAGSSVVIVDRGERPLKSFDPDLVELLVDRGDEVGVDLRRSTTIAGVERTDRGHRVTLERSGVRETIETDLVVHGAGRVPDLSDLGLDHAEVEWGDRGVRVSDHLRSTTNPAVWAAGDSADTAGMPLTPVAVSEAKVAASNMLKGTSAAPDYSGIPTAVFTIPELVRVGMLEQEARDRGIDLGVRYSDTSGWYSQYRIGETTAAAKILVDRSNDRVVGAHLLGPEYAELVNTFGLAIKLGLTTRQLRSATAAYPTVGSDLGSML</sequence>
<dbReference type="PANTHER" id="PTHR43014:SF5">
    <property type="entry name" value="GLUTATHIONE REDUCTASE (NADPH)"/>
    <property type="match status" value="1"/>
</dbReference>
<gene>
    <name evidence="8" type="ORF">IE331_06760</name>
</gene>
<dbReference type="SUPFAM" id="SSF51905">
    <property type="entry name" value="FAD/NAD(P)-binding domain"/>
    <property type="match status" value="1"/>
</dbReference>
<dbReference type="InterPro" id="IPR023753">
    <property type="entry name" value="FAD/NAD-binding_dom"/>
</dbReference>
<feature type="binding site" evidence="4">
    <location>
        <begin position="173"/>
        <end position="180"/>
    </location>
    <ligand>
        <name>NAD(+)</name>
        <dbReference type="ChEBI" id="CHEBI:57540"/>
    </ligand>
</feature>
<comment type="caution">
    <text evidence="8">The sequence shown here is derived from an EMBL/GenBank/DDBJ whole genome shotgun (WGS) entry which is preliminary data.</text>
</comment>
<accession>A0A927K2V0</accession>
<evidence type="ECO:0000256" key="5">
    <source>
        <dbReference type="PIRSR" id="PIRSR000350-4"/>
    </source>
</evidence>
<dbReference type="PIRSF" id="PIRSF000350">
    <property type="entry name" value="Mercury_reductase_MerA"/>
    <property type="match status" value="1"/>
</dbReference>
<dbReference type="Pfam" id="PF02852">
    <property type="entry name" value="Pyr_redox_dim"/>
    <property type="match status" value="1"/>
</dbReference>
<evidence type="ECO:0000256" key="3">
    <source>
        <dbReference type="ARBA" id="ARBA00022827"/>
    </source>
</evidence>
<dbReference type="EMBL" id="JACYXZ010000002">
    <property type="protein sequence ID" value="MBD8869319.1"/>
    <property type="molecule type" value="Genomic_DNA"/>
</dbReference>
<dbReference type="Proteomes" id="UP000616839">
    <property type="component" value="Unassembled WGS sequence"/>
</dbReference>
<comment type="similarity">
    <text evidence="1">Belongs to the class-I pyridine nucleotide-disulfide oxidoreductase family.</text>
</comment>
<evidence type="ECO:0000256" key="1">
    <source>
        <dbReference type="ARBA" id="ARBA00007532"/>
    </source>
</evidence>
<keyword evidence="4" id="KW-0520">NAD</keyword>
<dbReference type="PRINTS" id="PR00411">
    <property type="entry name" value="PNDRDTASEI"/>
</dbReference>
<dbReference type="Gene3D" id="3.50.50.60">
    <property type="entry name" value="FAD/NAD(P)-binding domain"/>
    <property type="match status" value="2"/>
</dbReference>
<feature type="binding site" evidence="4">
    <location>
        <position position="51"/>
    </location>
    <ligand>
        <name>FAD</name>
        <dbReference type="ChEBI" id="CHEBI:57692"/>
    </ligand>
</feature>
<evidence type="ECO:0000313" key="8">
    <source>
        <dbReference type="EMBL" id="MBD8869319.1"/>
    </source>
</evidence>
<dbReference type="AlphaFoldDB" id="A0A927K2V0"/>
<evidence type="ECO:0000256" key="2">
    <source>
        <dbReference type="ARBA" id="ARBA00022630"/>
    </source>
</evidence>
<comment type="cofactor">
    <cofactor evidence="4">
        <name>FAD</name>
        <dbReference type="ChEBI" id="CHEBI:57692"/>
    </cofactor>
    <text evidence="4">Binds 1 FAD per subunit.</text>
</comment>
<evidence type="ECO:0000259" key="6">
    <source>
        <dbReference type="Pfam" id="PF02852"/>
    </source>
</evidence>
<reference evidence="8" key="1">
    <citation type="submission" date="2020-09" db="EMBL/GenBank/DDBJ databases">
        <title>Nocardioides sp. strain MJB4 16S ribosomal RNA gene Genome sequencing and assembly.</title>
        <authorList>
            <person name="Kim I."/>
        </authorList>
    </citation>
    <scope>NUCLEOTIDE SEQUENCE</scope>
    <source>
        <strain evidence="8">MJB4</strain>
    </source>
</reference>
<keyword evidence="2" id="KW-0285">Flavoprotein</keyword>
<proteinExistence type="inferred from homology"/>
<dbReference type="PANTHER" id="PTHR43014">
    <property type="entry name" value="MERCURIC REDUCTASE"/>
    <property type="match status" value="1"/>
</dbReference>
<protein>
    <submittedName>
        <fullName evidence="8">NAD(P)/FAD-dependent oxidoreductase</fullName>
    </submittedName>
</protein>
<dbReference type="Gene3D" id="3.30.390.30">
    <property type="match status" value="1"/>
</dbReference>
<dbReference type="SUPFAM" id="SSF55424">
    <property type="entry name" value="FAD/NAD-linked reductases, dimerisation (C-terminal) domain"/>
    <property type="match status" value="1"/>
</dbReference>
<dbReference type="RefSeq" id="WP_192141932.1">
    <property type="nucleotide sequence ID" value="NZ_JACYXZ010000002.1"/>
</dbReference>
<keyword evidence="9" id="KW-1185">Reference proteome</keyword>
<organism evidence="8 9">
    <name type="scientific">Nocardioides donggukensis</name>
    <dbReference type="NCBI Taxonomy" id="2774019"/>
    <lineage>
        <taxon>Bacteria</taxon>
        <taxon>Bacillati</taxon>
        <taxon>Actinomycetota</taxon>
        <taxon>Actinomycetes</taxon>
        <taxon>Propionibacteriales</taxon>
        <taxon>Nocardioidaceae</taxon>
        <taxon>Nocardioides</taxon>
    </lineage>
</organism>
<dbReference type="InterPro" id="IPR016156">
    <property type="entry name" value="FAD/NAD-linked_Rdtase_dimer_sf"/>
</dbReference>
<keyword evidence="3 4" id="KW-0274">FAD</keyword>
<evidence type="ECO:0000313" key="9">
    <source>
        <dbReference type="Proteomes" id="UP000616839"/>
    </source>
</evidence>
<dbReference type="GO" id="GO:0000166">
    <property type="term" value="F:nucleotide binding"/>
    <property type="evidence" value="ECO:0007669"/>
    <property type="project" value="UniProtKB-KW"/>
</dbReference>
<name>A0A927K2V0_9ACTN</name>
<dbReference type="InterPro" id="IPR001100">
    <property type="entry name" value="Pyr_nuc-diS_OxRdtase"/>
</dbReference>
<feature type="binding site" evidence="4">
    <location>
        <position position="263"/>
    </location>
    <ligand>
        <name>NAD(+)</name>
        <dbReference type="ChEBI" id="CHEBI:57540"/>
    </ligand>
</feature>
<dbReference type="Pfam" id="PF07992">
    <property type="entry name" value="Pyr_redox_2"/>
    <property type="match status" value="1"/>
</dbReference>
<dbReference type="InterPro" id="IPR004099">
    <property type="entry name" value="Pyr_nucl-diS_OxRdtase_dimer"/>
</dbReference>
<feature type="disulfide bond" description="Redox-active" evidence="5">
    <location>
        <begin position="42"/>
        <end position="47"/>
    </location>
</feature>
<dbReference type="GO" id="GO:0016491">
    <property type="term" value="F:oxidoreductase activity"/>
    <property type="evidence" value="ECO:0007669"/>
    <property type="project" value="InterPro"/>
</dbReference>